<reference evidence="2" key="1">
    <citation type="journal article" date="2024" name="Algal Res.">
        <title>Biochemical, toxicological and genomic investigation of a high-biomass producing Limnothrix strain isolated from Italian shallow drinking water reservoir.</title>
        <authorList>
            <person name="Simonazzi M."/>
            <person name="Shishido T.K."/>
            <person name="Delbaje E."/>
            <person name="Wahlsten M."/>
            <person name="Fewer D.P."/>
            <person name="Sivonen K."/>
            <person name="Pezzolesi L."/>
            <person name="Pistocchi R."/>
        </authorList>
    </citation>
    <scope>NUCLEOTIDE SEQUENCE [LARGE SCALE GENOMIC DNA]</scope>
    <source>
        <strain evidence="2">LRLZ20PSL1</strain>
    </source>
</reference>
<dbReference type="SUPFAM" id="SSF48576">
    <property type="entry name" value="Terpenoid synthases"/>
    <property type="match status" value="1"/>
</dbReference>
<keyword evidence="2" id="KW-1185">Reference proteome</keyword>
<evidence type="ECO:0000313" key="1">
    <source>
        <dbReference type="EMBL" id="MFG3819532.1"/>
    </source>
</evidence>
<evidence type="ECO:0000313" key="2">
    <source>
        <dbReference type="Proteomes" id="UP001604335"/>
    </source>
</evidence>
<sequence>MNGSAVAKLVESSQYCAIADDSLKDEDNAAWVLGLESDVQREWIERIGWIRKVDRLAEAELVCKENHTSTEQPSFLAFYRSWKRLLSHGPAAVVTEDASLLMTMQQRWFHAEASLSDRLSVQSWDRYLDAILTYHTDNLRIETLADYETMLETLAGSFFQILPFLSPSQWEAAYHFGAVDQFYNNLRDIDEDARQGICYFPQEVLDRFGVDRAAVLDRSCIGTPDYHDMMVFWVDDYLPQLRRRAFKLVLARDLHPSWVILRNWCLHRYARIERVLRECDFDFVQFQVLYWQAVREDLDQWQERSFITTATAISPTLQRSAQAVQVAAFLKTSPLMVRTAQRLVQCLCEMQGTLLNLAWGNYWPSSVEEVAARP</sequence>
<proteinExistence type="predicted"/>
<dbReference type="RefSeq" id="WP_393015491.1">
    <property type="nucleotide sequence ID" value="NZ_JAZAQF010000094.1"/>
</dbReference>
<organism evidence="1 2">
    <name type="scientific">Limnothrix redekei LRLZ20PSL1</name>
    <dbReference type="NCBI Taxonomy" id="3112953"/>
    <lineage>
        <taxon>Bacteria</taxon>
        <taxon>Bacillati</taxon>
        <taxon>Cyanobacteriota</taxon>
        <taxon>Cyanophyceae</taxon>
        <taxon>Pseudanabaenales</taxon>
        <taxon>Pseudanabaenaceae</taxon>
        <taxon>Limnothrix</taxon>
    </lineage>
</organism>
<dbReference type="Proteomes" id="UP001604335">
    <property type="component" value="Unassembled WGS sequence"/>
</dbReference>
<dbReference type="EMBL" id="JAZAQF010000094">
    <property type="protein sequence ID" value="MFG3819532.1"/>
    <property type="molecule type" value="Genomic_DNA"/>
</dbReference>
<dbReference type="Pfam" id="PF00494">
    <property type="entry name" value="SQS_PSY"/>
    <property type="match status" value="1"/>
</dbReference>
<comment type="caution">
    <text evidence="1">The sequence shown here is derived from an EMBL/GenBank/DDBJ whole genome shotgun (WGS) entry which is preliminary data.</text>
</comment>
<dbReference type="InterPro" id="IPR002060">
    <property type="entry name" value="Squ/phyt_synthse"/>
</dbReference>
<dbReference type="InterPro" id="IPR008949">
    <property type="entry name" value="Isoprenoid_synthase_dom_sf"/>
</dbReference>
<dbReference type="CDD" id="cd00385">
    <property type="entry name" value="Isoprenoid_Biosyn_C1"/>
    <property type="match status" value="1"/>
</dbReference>
<dbReference type="Gene3D" id="1.10.600.10">
    <property type="entry name" value="Farnesyl Diphosphate Synthase"/>
    <property type="match status" value="1"/>
</dbReference>
<protein>
    <submittedName>
        <fullName evidence="1">Squalene/phytoene synthase family protein</fullName>
    </submittedName>
</protein>
<gene>
    <name evidence="1" type="ORF">VPK24_17950</name>
</gene>
<name>A0ABW7CEG8_9CYAN</name>
<accession>A0ABW7CEG8</accession>